<evidence type="ECO:0000313" key="1">
    <source>
        <dbReference type="EMBL" id="CAK5075328.1"/>
    </source>
</evidence>
<name>A0ACB0Z8S0_MELEN</name>
<gene>
    <name evidence="1" type="ORF">MENTE1834_LOCUS22123</name>
</gene>
<proteinExistence type="predicted"/>
<organism evidence="1 2">
    <name type="scientific">Meloidogyne enterolobii</name>
    <name type="common">Root-knot nematode worm</name>
    <name type="synonym">Meloidogyne mayaguensis</name>
    <dbReference type="NCBI Taxonomy" id="390850"/>
    <lineage>
        <taxon>Eukaryota</taxon>
        <taxon>Metazoa</taxon>
        <taxon>Ecdysozoa</taxon>
        <taxon>Nematoda</taxon>
        <taxon>Chromadorea</taxon>
        <taxon>Rhabditida</taxon>
        <taxon>Tylenchina</taxon>
        <taxon>Tylenchomorpha</taxon>
        <taxon>Tylenchoidea</taxon>
        <taxon>Meloidogynidae</taxon>
        <taxon>Meloidogyninae</taxon>
        <taxon>Meloidogyne</taxon>
    </lineage>
</organism>
<evidence type="ECO:0000313" key="2">
    <source>
        <dbReference type="Proteomes" id="UP001497535"/>
    </source>
</evidence>
<accession>A0ACB0Z8S0</accession>
<reference evidence="1" key="1">
    <citation type="submission" date="2023-11" db="EMBL/GenBank/DDBJ databases">
        <authorList>
            <person name="Poullet M."/>
        </authorList>
    </citation>
    <scope>NUCLEOTIDE SEQUENCE</scope>
    <source>
        <strain evidence="1">E1834</strain>
    </source>
</reference>
<dbReference type="EMBL" id="CAVMJV010000028">
    <property type="protein sequence ID" value="CAK5075328.1"/>
    <property type="molecule type" value="Genomic_DNA"/>
</dbReference>
<keyword evidence="2" id="KW-1185">Reference proteome</keyword>
<sequence>MNFLICNFWRGGNNEREEAGRAFSAAAQLDHDLLGGTSVWKHWGDFLTSIFMSNINENSAQITGIQAIACTLEHAKISPSPLKARLSIAKFLWLIKILTSFGGSEKILISLNELLEKYVDNETINPSNWLFWLNALLMEAQQRPSPAILNILKCIGKAFPQKMFYDLRIVLGSKNVTEYLQKYRLSLQNNNNSNVNNNHNASPSTSSSSINATMDNTDNQLASILFCICENNFIEIDALNKIMLDFENFPISPLEELLNEFRQILSSCHFEQFTKLADLTSTIIDFKTLQKLCSCITNYFNFASAFTEQDEEKKICKILQDNFIFLKNYYERDYSQQHQQKQISLFSVASALRKSILKISDYLKNNMGSRRLIDHAKYLAKFKSSLALIDVFSAGFDVGGYRASTTTTTSSNCNAQIASFLPIFDQFIHNESTICRVIKLRSLNGKIYTFQLENVCGGYDSTKIHILQLFCLLNVEFSKSRHTAQRFIQFCIPQIIHIGSNVRLIECPQISITKMTNSSSSDNFVIFGDILNEMLQEEKSLLTSSNIVEYYYGRLAEQRYSHKNLHELFNNISNGGGGTDLLMDSSSNNNLIIVKRDLLSKWMYSRYTEAESLWNARKKLSIHFALLGLCEYAFFLSSMSPDGLILNISTAQLFFLDYKFDLTKKVCDTLAGKVRFIELDANRPVPFRLTCNISHFLDASIEGHLAGALIAIARSFNTKTLEIWLRPILWDVFSKAAEEDPKMNIVNPVKRAVDTVLTRIKAISHIENGSSATSQLLMQAQLSDNLCRMDPSWHPWF</sequence>
<comment type="caution">
    <text evidence="1">The sequence shown here is derived from an EMBL/GenBank/DDBJ whole genome shotgun (WGS) entry which is preliminary data.</text>
</comment>
<dbReference type="Proteomes" id="UP001497535">
    <property type="component" value="Unassembled WGS sequence"/>
</dbReference>
<protein>
    <submittedName>
        <fullName evidence="1">Uncharacterized protein</fullName>
    </submittedName>
</protein>